<comment type="caution">
    <text evidence="1">The sequence shown here is derived from an EMBL/GenBank/DDBJ whole genome shotgun (WGS) entry which is preliminary data.</text>
</comment>
<dbReference type="CDD" id="cd09729">
    <property type="entry name" value="Cse1_I-E"/>
    <property type="match status" value="1"/>
</dbReference>
<accession>A0ABV8F5U6</accession>
<sequence>MSYDLLTRPWLSVRTGDVREEIGLRELFERAHELTDIEASPPPGASGLWRVLTVIAARVTGLDDMTLSDYEWGERQAEVLERGAFDQEAVEKYFGKHEGRFDLFDAGRPWLQDPRLREECKGRSGVNKLVMSRPAGNNQVWFNHATALDPPPVPASEAVFHLLTQLYYGPSGQCTPRVVSGTSGGNSKAGPLRRTISFHPLGRTVFESLVAGIPPAYLCDSGGADLAPWEAEELPDPLGVPPRPSGLGGVLAGRFQHAVLLEPSADGESVVDAWITWAWRDRELPAEDPYLVYQQNKEGSFYARQADASRALWRDFDSLLLEDIGDEHRRRPAVLAALEDLRGTLLPVLRVRAFGFDQDGQTRDKEWTVGVTPALLALASDIRVARAISDMRQAAERVQQHLRWALRDVWIALNDPSNGDGKPQRKDVSEGPWPAQGAYRYWARAEGIFWRRVRERRFDSVVDDFLRLGLEVYDEVTDSAGSLPRAKRAIELKRGLIYKARAPIGKASRTSKTKERV</sequence>
<organism evidence="1 2">
    <name type="scientific">Streptosporangium jomthongense</name>
    <dbReference type="NCBI Taxonomy" id="1193683"/>
    <lineage>
        <taxon>Bacteria</taxon>
        <taxon>Bacillati</taxon>
        <taxon>Actinomycetota</taxon>
        <taxon>Actinomycetes</taxon>
        <taxon>Streptosporangiales</taxon>
        <taxon>Streptosporangiaceae</taxon>
        <taxon>Streptosporangium</taxon>
    </lineage>
</organism>
<protein>
    <submittedName>
        <fullName evidence="1">Type I-E CRISPR-associated protein Cse1/CasA</fullName>
    </submittedName>
</protein>
<dbReference type="Pfam" id="PF09481">
    <property type="entry name" value="CRISPR_Cse1"/>
    <property type="match status" value="1"/>
</dbReference>
<keyword evidence="2" id="KW-1185">Reference proteome</keyword>
<dbReference type="Proteomes" id="UP001595698">
    <property type="component" value="Unassembled WGS sequence"/>
</dbReference>
<dbReference type="EMBL" id="JBHSBC010000021">
    <property type="protein sequence ID" value="MFC3982833.1"/>
    <property type="molecule type" value="Genomic_DNA"/>
</dbReference>
<name>A0ABV8F5U6_9ACTN</name>
<dbReference type="NCBIfam" id="TIGR02547">
    <property type="entry name" value="casA_cse1"/>
    <property type="match status" value="1"/>
</dbReference>
<gene>
    <name evidence="1" type="primary">casA</name>
    <name evidence="1" type="synonym">cse1</name>
    <name evidence="1" type="ORF">ACFOYY_22035</name>
</gene>
<dbReference type="InterPro" id="IPR013381">
    <property type="entry name" value="CRISPR-assoc_prot_Cse1"/>
</dbReference>
<reference evidence="2" key="1">
    <citation type="journal article" date="2019" name="Int. J. Syst. Evol. Microbiol.">
        <title>The Global Catalogue of Microorganisms (GCM) 10K type strain sequencing project: providing services to taxonomists for standard genome sequencing and annotation.</title>
        <authorList>
            <consortium name="The Broad Institute Genomics Platform"/>
            <consortium name="The Broad Institute Genome Sequencing Center for Infectious Disease"/>
            <person name="Wu L."/>
            <person name="Ma J."/>
        </authorList>
    </citation>
    <scope>NUCLEOTIDE SEQUENCE [LARGE SCALE GENOMIC DNA]</scope>
    <source>
        <strain evidence="2">TBRC 7912</strain>
    </source>
</reference>
<proteinExistence type="predicted"/>
<evidence type="ECO:0000313" key="1">
    <source>
        <dbReference type="EMBL" id="MFC3982833.1"/>
    </source>
</evidence>
<evidence type="ECO:0000313" key="2">
    <source>
        <dbReference type="Proteomes" id="UP001595698"/>
    </source>
</evidence>
<dbReference type="RefSeq" id="WP_386191447.1">
    <property type="nucleotide sequence ID" value="NZ_JBHSBC010000021.1"/>
</dbReference>